<evidence type="ECO:0000256" key="2">
    <source>
        <dbReference type="ARBA" id="ARBA00022692"/>
    </source>
</evidence>
<feature type="transmembrane region" description="Helical" evidence="7">
    <location>
        <begin position="438"/>
        <end position="458"/>
    </location>
</feature>
<dbReference type="InterPro" id="IPR010619">
    <property type="entry name" value="ThrE-like_N"/>
</dbReference>
<dbReference type="EMBL" id="MCFL01000002">
    <property type="protein sequence ID" value="ORZ40725.1"/>
    <property type="molecule type" value="Genomic_DNA"/>
</dbReference>
<proteinExistence type="inferred from homology"/>
<dbReference type="GO" id="GO:0016020">
    <property type="term" value="C:membrane"/>
    <property type="evidence" value="ECO:0007669"/>
    <property type="project" value="UniProtKB-SubCell"/>
</dbReference>
<dbReference type="PANTHER" id="PTHR31082">
    <property type="entry name" value="PHEROMONE-REGULATED MEMBRANE PROTEIN 10"/>
    <property type="match status" value="1"/>
</dbReference>
<protein>
    <recommendedName>
        <fullName evidence="12">Threonine/serine exporter-like N-terminal domain-containing protein</fullName>
    </recommendedName>
</protein>
<feature type="transmembrane region" description="Helical" evidence="7">
    <location>
        <begin position="369"/>
        <end position="391"/>
    </location>
</feature>
<feature type="transmembrane region" description="Helical" evidence="7">
    <location>
        <begin position="411"/>
        <end position="431"/>
    </location>
</feature>
<dbReference type="GO" id="GO:0022857">
    <property type="term" value="F:transmembrane transporter activity"/>
    <property type="evidence" value="ECO:0007669"/>
    <property type="project" value="InterPro"/>
</dbReference>
<dbReference type="OrthoDB" id="413008at2759"/>
<evidence type="ECO:0000256" key="7">
    <source>
        <dbReference type="SAM" id="Phobius"/>
    </source>
</evidence>
<feature type="region of interest" description="Disordered" evidence="6">
    <location>
        <begin position="145"/>
        <end position="180"/>
    </location>
</feature>
<dbReference type="Pfam" id="PF12821">
    <property type="entry name" value="ThrE_2"/>
    <property type="match status" value="1"/>
</dbReference>
<dbReference type="Pfam" id="PF06738">
    <property type="entry name" value="ThrE"/>
    <property type="match status" value="1"/>
</dbReference>
<sequence>MAQAYELLTLSDAANDEPPVSPGKVWEVHLSREHVVAAQSLVCKLCKALYLSGAPLYAVEGRAEAISAAIGLPLTIVALPGSLFFAFGCSDELDLWPNTFIIHGNQGNNLYRMQRLDQLAKTLAGAQRDVAALASIRQRLLKAMGEQDDPPAGSKSGTLAQPTNRQRRGSMKHSNPQSASHSAYNSVWSLSASTHIRNATDLNLANMWRPLPTLSLSSFQLQAYEAELDAILATGDFSTPRMRVLCQATASMLLAVAITPVTFQDMAFTWLMGLLHGYLLHIEAGLEMRSGSMDVVIPLIIGFFGRLTEISLTPDTVCFATIAMMPLFTYFPAMPLYAVTCHLTLAMLEISAHKIVTGTVRMLESFMRIVKLGFGMIIGAGIASAILTGHATGGSTICINANRQGTLELRSYPLLMPFALVPCALSVFVLQRTHPCQWPWMLVTSAIGYLSLLLLESIGMERSMSSAFTAMIVSGTSQYLAKKRNHLGLATLNSGLFWLFPGSTYVRGALELLTDNIESCLTFAGDAITRSLSIVLGLYVARVFFAAMWKRKGRLADLGA</sequence>
<gene>
    <name evidence="10" type="ORF">BCR44DRAFT_1495254</name>
</gene>
<feature type="transmembrane region" description="Helical" evidence="7">
    <location>
        <begin position="527"/>
        <end position="545"/>
    </location>
</feature>
<dbReference type="InterPro" id="IPR051361">
    <property type="entry name" value="ThrE/Ser_Exporter"/>
</dbReference>
<evidence type="ECO:0000256" key="5">
    <source>
        <dbReference type="ARBA" id="ARBA00034125"/>
    </source>
</evidence>
<reference evidence="10 11" key="1">
    <citation type="submission" date="2016-07" db="EMBL/GenBank/DDBJ databases">
        <title>Pervasive Adenine N6-methylation of Active Genes in Fungi.</title>
        <authorList>
            <consortium name="DOE Joint Genome Institute"/>
            <person name="Mondo S.J."/>
            <person name="Dannebaum R.O."/>
            <person name="Kuo R.C."/>
            <person name="Labutti K."/>
            <person name="Haridas S."/>
            <person name="Kuo A."/>
            <person name="Salamov A."/>
            <person name="Ahrendt S.R."/>
            <person name="Lipzen A."/>
            <person name="Sullivan W."/>
            <person name="Andreopoulos W.B."/>
            <person name="Clum A."/>
            <person name="Lindquist E."/>
            <person name="Daum C."/>
            <person name="Ramamoorthy G.K."/>
            <person name="Gryganskyi A."/>
            <person name="Culley D."/>
            <person name="Magnuson J.K."/>
            <person name="James T.Y."/>
            <person name="O'Malley M.A."/>
            <person name="Stajich J.E."/>
            <person name="Spatafora J.W."/>
            <person name="Visel A."/>
            <person name="Grigoriev I.V."/>
        </authorList>
    </citation>
    <scope>NUCLEOTIDE SEQUENCE [LARGE SCALE GENOMIC DNA]</scope>
    <source>
        <strain evidence="10 11">PL171</strain>
    </source>
</reference>
<evidence type="ECO:0000259" key="8">
    <source>
        <dbReference type="Pfam" id="PF06738"/>
    </source>
</evidence>
<evidence type="ECO:0008006" key="12">
    <source>
        <dbReference type="Google" id="ProtNLM"/>
    </source>
</evidence>
<feature type="compositionally biased region" description="Polar residues" evidence="6">
    <location>
        <begin position="155"/>
        <end position="164"/>
    </location>
</feature>
<dbReference type="STRING" id="765915.A0A1Y2I1K2"/>
<dbReference type="PANTHER" id="PTHR31082:SF4">
    <property type="entry name" value="PHEROMONE-REGULATED MEMBRANE PROTEIN 10"/>
    <property type="match status" value="1"/>
</dbReference>
<feature type="domain" description="Threonine/serine exporter-like N-terminal" evidence="8">
    <location>
        <begin position="220"/>
        <end position="381"/>
    </location>
</feature>
<comment type="subcellular location">
    <subcellularLocation>
        <location evidence="1">Membrane</location>
        <topology evidence="1">Multi-pass membrane protein</topology>
    </subcellularLocation>
</comment>
<feature type="transmembrane region" description="Helical" evidence="7">
    <location>
        <begin position="327"/>
        <end position="348"/>
    </location>
</feature>
<organism evidence="10 11">
    <name type="scientific">Catenaria anguillulae PL171</name>
    <dbReference type="NCBI Taxonomy" id="765915"/>
    <lineage>
        <taxon>Eukaryota</taxon>
        <taxon>Fungi</taxon>
        <taxon>Fungi incertae sedis</taxon>
        <taxon>Blastocladiomycota</taxon>
        <taxon>Blastocladiomycetes</taxon>
        <taxon>Blastocladiales</taxon>
        <taxon>Catenariaceae</taxon>
        <taxon>Catenaria</taxon>
    </lineage>
</organism>
<keyword evidence="2 7" id="KW-0812">Transmembrane</keyword>
<keyword evidence="4 7" id="KW-0472">Membrane</keyword>
<dbReference type="Proteomes" id="UP000193411">
    <property type="component" value="Unassembled WGS sequence"/>
</dbReference>
<dbReference type="AlphaFoldDB" id="A0A1Y2I1K2"/>
<evidence type="ECO:0000256" key="4">
    <source>
        <dbReference type="ARBA" id="ARBA00023136"/>
    </source>
</evidence>
<evidence type="ECO:0000256" key="3">
    <source>
        <dbReference type="ARBA" id="ARBA00022989"/>
    </source>
</evidence>
<dbReference type="InterPro" id="IPR024528">
    <property type="entry name" value="ThrE_2"/>
</dbReference>
<comment type="similarity">
    <text evidence="5">Belongs to the ThrE exporter (TC 2.A.79) family.</text>
</comment>
<feature type="domain" description="Threonine/Serine exporter ThrE" evidence="9">
    <location>
        <begin position="424"/>
        <end position="542"/>
    </location>
</feature>
<evidence type="ECO:0000313" key="11">
    <source>
        <dbReference type="Proteomes" id="UP000193411"/>
    </source>
</evidence>
<name>A0A1Y2I1K2_9FUNG</name>
<comment type="caution">
    <text evidence="10">The sequence shown here is derived from an EMBL/GenBank/DDBJ whole genome shotgun (WGS) entry which is preliminary data.</text>
</comment>
<keyword evidence="3 7" id="KW-1133">Transmembrane helix</keyword>
<accession>A0A1Y2I1K2</accession>
<evidence type="ECO:0000313" key="10">
    <source>
        <dbReference type="EMBL" id="ORZ40725.1"/>
    </source>
</evidence>
<keyword evidence="11" id="KW-1185">Reference proteome</keyword>
<evidence type="ECO:0000256" key="6">
    <source>
        <dbReference type="SAM" id="MobiDB-lite"/>
    </source>
</evidence>
<evidence type="ECO:0000256" key="1">
    <source>
        <dbReference type="ARBA" id="ARBA00004141"/>
    </source>
</evidence>
<evidence type="ECO:0000259" key="9">
    <source>
        <dbReference type="Pfam" id="PF12821"/>
    </source>
</evidence>